<organism evidence="1 2">
    <name type="scientific">Colletotrichum shisoi</name>
    <dbReference type="NCBI Taxonomy" id="2078593"/>
    <lineage>
        <taxon>Eukaryota</taxon>
        <taxon>Fungi</taxon>
        <taxon>Dikarya</taxon>
        <taxon>Ascomycota</taxon>
        <taxon>Pezizomycotina</taxon>
        <taxon>Sordariomycetes</taxon>
        <taxon>Hypocreomycetidae</taxon>
        <taxon>Glomerellales</taxon>
        <taxon>Glomerellaceae</taxon>
        <taxon>Colletotrichum</taxon>
        <taxon>Colletotrichum destructivum species complex</taxon>
    </lineage>
</organism>
<evidence type="ECO:0000313" key="2">
    <source>
        <dbReference type="Proteomes" id="UP000326340"/>
    </source>
</evidence>
<proteinExistence type="predicted"/>
<comment type="caution">
    <text evidence="1">The sequence shown here is derived from an EMBL/GenBank/DDBJ whole genome shotgun (WGS) entry which is preliminary data.</text>
</comment>
<dbReference type="Proteomes" id="UP000326340">
    <property type="component" value="Unassembled WGS sequence"/>
</dbReference>
<dbReference type="AlphaFoldDB" id="A0A5Q4BKN7"/>
<dbReference type="EMBL" id="PUHP01000940">
    <property type="protein sequence ID" value="TQN67351.1"/>
    <property type="molecule type" value="Genomic_DNA"/>
</dbReference>
<accession>A0A5Q4BKN7</accession>
<protein>
    <submittedName>
        <fullName evidence="1">Uncharacterized protein</fullName>
    </submittedName>
</protein>
<evidence type="ECO:0000313" key="1">
    <source>
        <dbReference type="EMBL" id="TQN67351.1"/>
    </source>
</evidence>
<keyword evidence="2" id="KW-1185">Reference proteome</keyword>
<name>A0A5Q4BKN7_9PEZI</name>
<gene>
    <name evidence="1" type="ORF">CSHISOI_08093</name>
</gene>
<feature type="non-terminal residue" evidence="1">
    <location>
        <position position="1"/>
    </location>
</feature>
<sequence>SSHLPNRLPRIVRRRPPWTVHPFPSLARSDRKKHIASIIGNPSLALLDPSVTSILGHSPCQLFTPRLGSASRTCSRLPFPPPSRPVVRWLAAPLLLSIHHMQYFVTQSHDHGPATAAVSQLAPVDPPIELCHARANYSSIRTATTVFWNSCRWLPSVTGGVGGTSCVTLDPPLCPAIPCLLLTYTAFSIQAGLSSA</sequence>
<reference evidence="1 2" key="1">
    <citation type="journal article" date="2019" name="Sci. Rep.">
        <title>Colletotrichum shisoi sp. nov., an anthracnose pathogen of Perilla frutescens in Japan: molecular phylogenetic, morphological and genomic evidence.</title>
        <authorList>
            <person name="Gan P."/>
            <person name="Tsushima A."/>
            <person name="Hiroyama R."/>
            <person name="Narusaka M."/>
            <person name="Takano Y."/>
            <person name="Narusaka Y."/>
            <person name="Kawaradani M."/>
            <person name="Damm U."/>
            <person name="Shirasu K."/>
        </authorList>
    </citation>
    <scope>NUCLEOTIDE SEQUENCE [LARGE SCALE GENOMIC DNA]</scope>
    <source>
        <strain evidence="1 2">PG-2018a</strain>
    </source>
</reference>